<protein>
    <recommendedName>
        <fullName evidence="3">WXG100 family type VII secretion target</fullName>
    </recommendedName>
</protein>
<reference evidence="1 2" key="1">
    <citation type="submission" date="2019-03" db="EMBL/GenBank/DDBJ databases">
        <title>Draft genome sequences of novel Actinobacteria.</title>
        <authorList>
            <person name="Sahin N."/>
            <person name="Ay H."/>
            <person name="Saygin H."/>
        </authorList>
    </citation>
    <scope>NUCLEOTIDE SEQUENCE [LARGE SCALE GENOMIC DNA]</scope>
    <source>
        <strain evidence="1 2">CH32</strain>
    </source>
</reference>
<gene>
    <name evidence="1" type="ORF">E1286_40010</name>
</gene>
<evidence type="ECO:0008006" key="3">
    <source>
        <dbReference type="Google" id="ProtNLM"/>
    </source>
</evidence>
<dbReference type="AlphaFoldDB" id="A0A4V2YIJ4"/>
<dbReference type="OrthoDB" id="3542301at2"/>
<comment type="caution">
    <text evidence="1">The sequence shown here is derived from an EMBL/GenBank/DDBJ whole genome shotgun (WGS) entry which is preliminary data.</text>
</comment>
<dbReference type="EMBL" id="SMKQ01000223">
    <property type="protein sequence ID" value="TDD35117.1"/>
    <property type="molecule type" value="Genomic_DNA"/>
</dbReference>
<organism evidence="1 2">
    <name type="scientific">Nonomuraea terrae</name>
    <dbReference type="NCBI Taxonomy" id="2530383"/>
    <lineage>
        <taxon>Bacteria</taxon>
        <taxon>Bacillati</taxon>
        <taxon>Actinomycetota</taxon>
        <taxon>Actinomycetes</taxon>
        <taxon>Streptosporangiales</taxon>
        <taxon>Streptosporangiaceae</taxon>
        <taxon>Nonomuraea</taxon>
    </lineage>
</organism>
<proteinExistence type="predicted"/>
<sequence length="102" mass="11820">MVEPMVSNPQYARLKELLDRTGEAVRQIRQAYLPAVHAMHDGKVWTGPTARDWTADLDRRQRRLLQLAQRAITAVEQELQRHPREVTAAEADQIRRRLAGRL</sequence>
<keyword evidence="2" id="KW-1185">Reference proteome</keyword>
<dbReference type="RefSeq" id="WP_132621376.1">
    <property type="nucleotide sequence ID" value="NZ_SMKQ01000223.1"/>
</dbReference>
<evidence type="ECO:0000313" key="1">
    <source>
        <dbReference type="EMBL" id="TDD35117.1"/>
    </source>
</evidence>
<name>A0A4V2YIJ4_9ACTN</name>
<evidence type="ECO:0000313" key="2">
    <source>
        <dbReference type="Proteomes" id="UP000295302"/>
    </source>
</evidence>
<accession>A0A4V2YIJ4</accession>
<dbReference type="Proteomes" id="UP000295302">
    <property type="component" value="Unassembled WGS sequence"/>
</dbReference>